<dbReference type="PROSITE" id="PS50112">
    <property type="entry name" value="PAS"/>
    <property type="match status" value="4"/>
</dbReference>
<dbReference type="eggNOG" id="COG5000">
    <property type="taxonomic scope" value="Bacteria"/>
</dbReference>
<dbReference type="InterPro" id="IPR029787">
    <property type="entry name" value="Nucleotide_cyclase"/>
</dbReference>
<dbReference type="SMART" id="SM00065">
    <property type="entry name" value="GAF"/>
    <property type="match status" value="3"/>
</dbReference>
<feature type="coiled-coil region" evidence="1">
    <location>
        <begin position="833"/>
        <end position="881"/>
    </location>
</feature>
<feature type="domain" description="PAS" evidence="2">
    <location>
        <begin position="589"/>
        <end position="641"/>
    </location>
</feature>
<dbReference type="Gene3D" id="3.30.450.40">
    <property type="match status" value="3"/>
</dbReference>
<dbReference type="SUPFAM" id="SSF55781">
    <property type="entry name" value="GAF domain-like"/>
    <property type="match status" value="3"/>
</dbReference>
<accession>E8U638</accession>
<dbReference type="SMART" id="SM00267">
    <property type="entry name" value="GGDEF"/>
    <property type="match status" value="1"/>
</dbReference>
<dbReference type="Proteomes" id="UP000008635">
    <property type="component" value="Chromosome"/>
</dbReference>
<evidence type="ECO:0000313" key="6">
    <source>
        <dbReference type="Proteomes" id="UP000008635"/>
    </source>
</evidence>
<dbReference type="InterPro" id="IPR013655">
    <property type="entry name" value="PAS_fold_3"/>
</dbReference>
<dbReference type="InterPro" id="IPR000700">
    <property type="entry name" value="PAS-assoc_C"/>
</dbReference>
<dbReference type="CDD" id="cd00130">
    <property type="entry name" value="PAS"/>
    <property type="match status" value="4"/>
</dbReference>
<dbReference type="InterPro" id="IPR035965">
    <property type="entry name" value="PAS-like_dom_sf"/>
</dbReference>
<dbReference type="PANTHER" id="PTHR44757">
    <property type="entry name" value="DIGUANYLATE CYCLASE DGCP"/>
    <property type="match status" value="1"/>
</dbReference>
<reference evidence="6" key="2">
    <citation type="submission" date="2011-01" db="EMBL/GenBank/DDBJ databases">
        <title>The complete genome of Deinococcus maricopensis DSM 21211.</title>
        <authorList>
            <consortium name="US DOE Joint Genome Institute (JGI-PGF)"/>
            <person name="Lucas S."/>
            <person name="Copeland A."/>
            <person name="Lapidus A."/>
            <person name="Goodwin L."/>
            <person name="Pitluck S."/>
            <person name="Kyrpides N."/>
            <person name="Mavromatis K."/>
            <person name="Pagani I."/>
            <person name="Ivanova N."/>
            <person name="Ovchinnikova G."/>
            <person name="Zeytun A."/>
            <person name="Detter J.C."/>
            <person name="Han C."/>
            <person name="Land M."/>
            <person name="Hauser L."/>
            <person name="Markowitz V."/>
            <person name="Cheng J.-F."/>
            <person name="Hugenholtz P."/>
            <person name="Woyke T."/>
            <person name="Wu D."/>
            <person name="Pukall R."/>
            <person name="Gehrich-Schroeter G."/>
            <person name="Brambilla E."/>
            <person name="Klenk H.-P."/>
            <person name="Eisen J.A."/>
        </authorList>
    </citation>
    <scope>NUCLEOTIDE SEQUENCE [LARGE SCALE GENOMIC DNA]</scope>
    <source>
        <strain evidence="6">DSM 21211 / LMG 22137 / NRRL B-23946 / LB-34</strain>
    </source>
</reference>
<feature type="domain" description="GGDEF" evidence="4">
    <location>
        <begin position="1064"/>
        <end position="1197"/>
    </location>
</feature>
<dbReference type="STRING" id="709986.Deima_0873"/>
<dbReference type="Pfam" id="PF13185">
    <property type="entry name" value="GAF_2"/>
    <property type="match status" value="2"/>
</dbReference>
<dbReference type="Gene3D" id="3.30.70.270">
    <property type="match status" value="1"/>
</dbReference>
<dbReference type="Pfam" id="PF13426">
    <property type="entry name" value="PAS_9"/>
    <property type="match status" value="2"/>
</dbReference>
<dbReference type="FunFam" id="3.30.70.270:FF:000001">
    <property type="entry name" value="Diguanylate cyclase domain protein"/>
    <property type="match status" value="1"/>
</dbReference>
<dbReference type="Pfam" id="PF01590">
    <property type="entry name" value="GAF"/>
    <property type="match status" value="1"/>
</dbReference>
<dbReference type="SMART" id="SM00086">
    <property type="entry name" value="PAC"/>
    <property type="match status" value="4"/>
</dbReference>
<dbReference type="InterPro" id="IPR003018">
    <property type="entry name" value="GAF"/>
</dbReference>
<proteinExistence type="predicted"/>
<dbReference type="Gene3D" id="3.30.450.20">
    <property type="entry name" value="PAS domain"/>
    <property type="match status" value="4"/>
</dbReference>
<name>E8U638_DEIML</name>
<dbReference type="InterPro" id="IPR001610">
    <property type="entry name" value="PAC"/>
</dbReference>
<organism evidence="5 6">
    <name type="scientific">Deinococcus maricopensis (strain DSM 21211 / LMG 22137 / NRRL B-23946 / LB-34)</name>
    <dbReference type="NCBI Taxonomy" id="709986"/>
    <lineage>
        <taxon>Bacteria</taxon>
        <taxon>Thermotogati</taxon>
        <taxon>Deinococcota</taxon>
        <taxon>Deinococci</taxon>
        <taxon>Deinococcales</taxon>
        <taxon>Deinococcaceae</taxon>
        <taxon>Deinococcus</taxon>
    </lineage>
</organism>
<dbReference type="FunFam" id="3.30.450.20:FF:000099">
    <property type="entry name" value="Sensory box sensor histidine kinase"/>
    <property type="match status" value="1"/>
</dbReference>
<evidence type="ECO:0000259" key="4">
    <source>
        <dbReference type="PROSITE" id="PS50887"/>
    </source>
</evidence>
<keyword evidence="6" id="KW-1185">Reference proteome</keyword>
<dbReference type="KEGG" id="dmr:Deima_0873"/>
<feature type="domain" description="PAS" evidence="2">
    <location>
        <begin position="308"/>
        <end position="379"/>
    </location>
</feature>
<dbReference type="SMART" id="SM00091">
    <property type="entry name" value="PAS"/>
    <property type="match status" value="4"/>
</dbReference>
<feature type="domain" description="PAC" evidence="3">
    <location>
        <begin position="793"/>
        <end position="845"/>
    </location>
</feature>
<dbReference type="NCBIfam" id="TIGR00229">
    <property type="entry name" value="sensory_box"/>
    <property type="match status" value="4"/>
</dbReference>
<dbReference type="PROSITE" id="PS50113">
    <property type="entry name" value="PAC"/>
    <property type="match status" value="3"/>
</dbReference>
<dbReference type="AlphaFoldDB" id="E8U638"/>
<dbReference type="Pfam" id="PF00990">
    <property type="entry name" value="GGDEF"/>
    <property type="match status" value="1"/>
</dbReference>
<protein>
    <submittedName>
        <fullName evidence="5">Diguanylate cyclase with PAS/PAC and GAF sensors</fullName>
    </submittedName>
</protein>
<dbReference type="PANTHER" id="PTHR44757:SF2">
    <property type="entry name" value="BIOFILM ARCHITECTURE MAINTENANCE PROTEIN MBAA"/>
    <property type="match status" value="1"/>
</dbReference>
<dbReference type="HOGENOM" id="CLU_271132_0_0_0"/>
<dbReference type="RefSeq" id="WP_013556032.1">
    <property type="nucleotide sequence ID" value="NC_014958.1"/>
</dbReference>
<dbReference type="EMBL" id="CP002454">
    <property type="protein sequence ID" value="ADV66527.1"/>
    <property type="molecule type" value="Genomic_DNA"/>
</dbReference>
<reference evidence="5 6" key="1">
    <citation type="journal article" date="2011" name="Stand. Genomic Sci.">
        <title>Complete genome sequence of Deinococcus maricopensis type strain (LB-34).</title>
        <authorList>
            <person name="Pukall R."/>
            <person name="Zeytun A."/>
            <person name="Lucas S."/>
            <person name="Lapidus A."/>
            <person name="Hammon N."/>
            <person name="Deshpande S."/>
            <person name="Nolan M."/>
            <person name="Cheng J.F."/>
            <person name="Pitluck S."/>
            <person name="Liolios K."/>
            <person name="Pagani I."/>
            <person name="Mikhailova N."/>
            <person name="Ivanova N."/>
            <person name="Mavromatis K."/>
            <person name="Pati A."/>
            <person name="Tapia R."/>
            <person name="Han C."/>
            <person name="Goodwin L."/>
            <person name="Chen A."/>
            <person name="Palaniappan K."/>
            <person name="Land M."/>
            <person name="Hauser L."/>
            <person name="Chang Y.J."/>
            <person name="Jeffries C.D."/>
            <person name="Brambilla E.M."/>
            <person name="Rohde M."/>
            <person name="Goker M."/>
            <person name="Detter J.C."/>
            <person name="Woyke T."/>
            <person name="Bristow J."/>
            <person name="Eisen J.A."/>
            <person name="Markowitz V."/>
            <person name="Hugenholtz P."/>
            <person name="Kyrpides N.C."/>
            <person name="Klenk H.P."/>
        </authorList>
    </citation>
    <scope>NUCLEOTIDE SEQUENCE [LARGE SCALE GENOMIC DNA]</scope>
    <source>
        <strain evidence="6">DSM 21211 / LMG 22137 / NRRL B-23946 / LB-34</strain>
    </source>
</reference>
<dbReference type="InterPro" id="IPR043128">
    <property type="entry name" value="Rev_trsase/Diguanyl_cyclase"/>
</dbReference>
<dbReference type="eggNOG" id="COG3706">
    <property type="taxonomic scope" value="Bacteria"/>
</dbReference>
<evidence type="ECO:0000259" key="3">
    <source>
        <dbReference type="PROSITE" id="PS50113"/>
    </source>
</evidence>
<evidence type="ECO:0000259" key="2">
    <source>
        <dbReference type="PROSITE" id="PS50112"/>
    </source>
</evidence>
<dbReference type="OrthoDB" id="9813903at2"/>
<feature type="domain" description="PAC" evidence="3">
    <location>
        <begin position="86"/>
        <end position="136"/>
    </location>
</feature>
<keyword evidence="1" id="KW-0175">Coiled coil</keyword>
<dbReference type="InterPro" id="IPR000160">
    <property type="entry name" value="GGDEF_dom"/>
</dbReference>
<feature type="domain" description="PAC" evidence="3">
    <location>
        <begin position="381"/>
        <end position="433"/>
    </location>
</feature>
<dbReference type="eggNOG" id="COG2202">
    <property type="taxonomic scope" value="Bacteria"/>
</dbReference>
<dbReference type="SUPFAM" id="SSF55073">
    <property type="entry name" value="Nucleotide cyclase"/>
    <property type="match status" value="1"/>
</dbReference>
<dbReference type="SUPFAM" id="SSF55785">
    <property type="entry name" value="PYP-like sensor domain (PAS domain)"/>
    <property type="match status" value="4"/>
</dbReference>
<dbReference type="InterPro" id="IPR000014">
    <property type="entry name" value="PAS"/>
</dbReference>
<evidence type="ECO:0000313" key="5">
    <source>
        <dbReference type="EMBL" id="ADV66527.1"/>
    </source>
</evidence>
<dbReference type="PROSITE" id="PS50887">
    <property type="entry name" value="GGDEF"/>
    <property type="match status" value="1"/>
</dbReference>
<dbReference type="CDD" id="cd01949">
    <property type="entry name" value="GGDEF"/>
    <property type="match status" value="1"/>
</dbReference>
<feature type="domain" description="PAS" evidence="2">
    <location>
        <begin position="8"/>
        <end position="79"/>
    </location>
</feature>
<dbReference type="InterPro" id="IPR029016">
    <property type="entry name" value="GAF-like_dom_sf"/>
</dbReference>
<dbReference type="Pfam" id="PF08447">
    <property type="entry name" value="PAS_3"/>
    <property type="match status" value="2"/>
</dbReference>
<dbReference type="NCBIfam" id="TIGR00254">
    <property type="entry name" value="GGDEF"/>
    <property type="match status" value="1"/>
</dbReference>
<dbReference type="InterPro" id="IPR052155">
    <property type="entry name" value="Biofilm_reg_signaling"/>
</dbReference>
<gene>
    <name evidence="5" type="ordered locus">Deima_0873</name>
</gene>
<sequence length="1197" mass="132546">MTHTTQDDQQLRTAILEAALDSIITIDDAGRVIDWNPAAARTFGYAHDEATGRRLSDLIIPEHLRGAHERGMRRYLDTGEARVLGRRVHLEAQHRDGHIFPCELTILPITLSTGRYFTAYLRDLSEQRRQEEALQQATQRATRLSAVMSALASVTSEGDVARVILEEGAPALDAVAATVFMRRAHHLELLQYQGSASDEVQDQYRELPLDVPMPVAPVMRTGQPLFLTQEDLTREFPQASHALNLAHPGAHVAVFPLTAQDETLGALTFIFERDLPSSAEDRQFMEHLALQCAQALHRVNLQAEVRSSEVRFRSLVEATTSIVWTRDARGHFVVPQPQWAAATGQDWAEYRGLGWLDAIHPDDRPNAERTALENVARGVKYQNEYRLRLRSGQYRTMAVTAVPLLTPAGDVQEWVGFHRDVTDERQAQQRTHALYALASTLSDVNAAPDAAALILRHALAGLHADAGAVWTVSPDGLRALAVHGYPTALTERLQHLPLDASTPVADAVHTHSLQAGPLSTLHGPAAEGDDGHLVVAPLLVNGHATGALMLSFARSCPLTAAERTFLEVFAQQAARAFDQIHAYERARQSEARLGGIISTVSDAIITTDEAQRILLFNTAAERMFGTRAEDVLGGSLDRFMPGRYRAQHAGHMRRFGETGVTARAMHEARGALPALRADGTEFLVEATISQVVIDHQRLFTAVIRDVTEQRRAEQVLWESEERFRATFSQAAVGLAHVGLDGTWLSVNDKLGDLLGYTPEELQQRTFADITHPDDLNADLGYVHQLLNGQLRTYSMQKRYVRKDGQNIWANLTVSLVRDEAGNPNYFISVVEDITDIKDAEAQLRAAHNELEARVEERTAALQDLSGQLQTQVQELEHRNEETRVLGEMNEMLQACVSLNEAYHVVGHYAALLFPDHGGKLYAFGPSRNVLEEAAAWNGAPPSDTIFAPSECWGLRRGRTFLTDGALRCQHIHAPTPALCVPLLAQGEAVGLLHLVAPDVERFTARQQRLAQTIAESVALAMVNLRLRESLRQQSIRDALTGLFNRRYLEETFEREMRRAHRHRHPMGLIMLDIDHFKRFNDTYGHEAGDLLLRALGETLSANVRGEDVACRFGGEEFALLLPGATIEQTAARAEHIRQAVMQLHVTVRGQALGQVTASFGVAVFPQYGEALADLMHAADFALYRAKSEGRNCVVTAE</sequence>
<dbReference type="eggNOG" id="COG2205">
    <property type="taxonomic scope" value="Bacteria"/>
</dbReference>
<evidence type="ECO:0000256" key="1">
    <source>
        <dbReference type="SAM" id="Coils"/>
    </source>
</evidence>
<feature type="domain" description="PAS" evidence="2">
    <location>
        <begin position="719"/>
        <end position="789"/>
    </location>
</feature>